<evidence type="ECO:0000256" key="10">
    <source>
        <dbReference type="ARBA" id="ARBA00022812"/>
    </source>
</evidence>
<keyword evidence="8" id="KW-0732">Signal</keyword>
<dbReference type="GO" id="GO:0019062">
    <property type="term" value="P:virion attachment to host cell"/>
    <property type="evidence" value="ECO:0007669"/>
    <property type="project" value="UniProtKB-KW"/>
</dbReference>
<feature type="domain" description="Bunyavirus glycoprotein G1" evidence="20">
    <location>
        <begin position="518"/>
        <end position="1343"/>
    </location>
</feature>
<dbReference type="InterPro" id="IPR005167">
    <property type="entry name" value="Bunya_G1"/>
</dbReference>
<keyword evidence="13 19" id="KW-1133">Transmembrane helix</keyword>
<keyword evidence="16" id="KW-1038">Host endoplasmic reticulum</keyword>
<evidence type="ECO:0000256" key="1">
    <source>
        <dbReference type="ARBA" id="ARBA00004244"/>
    </source>
</evidence>
<keyword evidence="7 19" id="KW-0812">Transmembrane</keyword>
<dbReference type="GO" id="GO:0046718">
    <property type="term" value="P:symbiont entry into host cell"/>
    <property type="evidence" value="ECO:0007669"/>
    <property type="project" value="UniProtKB-KW"/>
</dbReference>
<evidence type="ECO:0000256" key="13">
    <source>
        <dbReference type="ARBA" id="ARBA00022989"/>
    </source>
</evidence>
<evidence type="ECO:0000256" key="8">
    <source>
        <dbReference type="ARBA" id="ARBA00022729"/>
    </source>
</evidence>
<feature type="transmembrane region" description="Helical" evidence="19">
    <location>
        <begin position="445"/>
        <end position="464"/>
    </location>
</feature>
<evidence type="ECO:0000256" key="16">
    <source>
        <dbReference type="ARBA" id="ARBA00023184"/>
    </source>
</evidence>
<reference evidence="22" key="1">
    <citation type="submission" date="2018-06" db="EMBL/GenBank/DDBJ databases">
        <title>Genomic Characterization of Bunyamwera and Simbu Serogroup Bunyaviruses.</title>
        <authorList>
            <person name="Layton M."/>
            <person name="Bergren N."/>
            <person name="Lee J."/>
            <person name="Russell B."/>
            <person name="Stenglein M."/>
            <person name="Kading R."/>
        </authorList>
    </citation>
    <scope>NUCLEOTIDE SEQUENCE</scope>
    <source>
        <strain evidence="22">JaNAr 28</strain>
    </source>
</reference>
<dbReference type="GO" id="GO:0044178">
    <property type="term" value="C:host cell Golgi membrane"/>
    <property type="evidence" value="ECO:0007669"/>
    <property type="project" value="UniProtKB-SubCell"/>
</dbReference>
<evidence type="ECO:0000256" key="6">
    <source>
        <dbReference type="ARBA" id="ARBA00022581"/>
    </source>
</evidence>
<protein>
    <recommendedName>
        <fullName evidence="5">Envelopment polyprotein</fullName>
    </recommendedName>
    <alternativeName>
        <fullName evidence="18">M polyprotein</fullName>
    </alternativeName>
</protein>
<keyword evidence="6" id="KW-0945">Host-virus interaction</keyword>
<proteinExistence type="predicted"/>
<evidence type="ECO:0000256" key="2">
    <source>
        <dbReference type="ARBA" id="ARBA00004252"/>
    </source>
</evidence>
<dbReference type="InterPro" id="IPR005168">
    <property type="entry name" value="Bunya_G2"/>
</dbReference>
<comment type="subcellular location">
    <subcellularLocation>
        <location evidence="2">Host Golgi apparatus membrane</location>
        <topology evidence="2">Multi-pass membrane protein</topology>
    </subcellularLocation>
    <subcellularLocation>
        <location evidence="1">Host Golgi apparatus membrane</location>
        <topology evidence="1">Single-pass type I membrane protein</topology>
    </subcellularLocation>
    <subcellularLocation>
        <location evidence="3">Host endoplasmic reticulum membrane</location>
        <topology evidence="3">Single-pass type I membrane protein</topology>
    </subcellularLocation>
    <subcellularLocation>
        <location evidence="4">Virion membrane</location>
        <topology evidence="4">Single-pass type I membrane protein</topology>
    </subcellularLocation>
</comment>
<dbReference type="Pfam" id="PF03563">
    <property type="entry name" value="Bunya_G2"/>
    <property type="match status" value="1"/>
</dbReference>
<dbReference type="InterPro" id="IPR026400">
    <property type="entry name" value="Bunya_nonstruc_pro_NSm"/>
</dbReference>
<evidence type="ECO:0000256" key="3">
    <source>
        <dbReference type="ARBA" id="ARBA00004482"/>
    </source>
</evidence>
<evidence type="ECO:0000256" key="11">
    <source>
        <dbReference type="ARBA" id="ARBA00022844"/>
    </source>
</evidence>
<evidence type="ECO:0000259" key="20">
    <source>
        <dbReference type="Pfam" id="PF03557"/>
    </source>
</evidence>
<evidence type="ECO:0000256" key="7">
    <source>
        <dbReference type="ARBA" id="ARBA00022692"/>
    </source>
</evidence>
<feature type="transmembrane region" description="Helical" evidence="19">
    <location>
        <begin position="382"/>
        <end position="401"/>
    </location>
</feature>
<feature type="domain" description="Bunyavirus glycoprotein G2" evidence="21">
    <location>
        <begin position="28"/>
        <end position="308"/>
    </location>
</feature>
<dbReference type="EMBL" id="MH484277">
    <property type="protein sequence ID" value="AXP31991.1"/>
    <property type="molecule type" value="Viral_cRNA"/>
</dbReference>
<feature type="transmembrane region" description="Helical" evidence="19">
    <location>
        <begin position="210"/>
        <end position="228"/>
    </location>
</feature>
<dbReference type="NCBIfam" id="TIGR04210">
    <property type="entry name" value="bunya_NSm"/>
    <property type="match status" value="1"/>
</dbReference>
<dbReference type="PIRSF" id="PIRSF003944">
    <property type="entry name" value="M_poly_OrthobunV"/>
    <property type="match status" value="1"/>
</dbReference>
<dbReference type="Pfam" id="PF03557">
    <property type="entry name" value="Bunya_G1"/>
    <property type="match status" value="1"/>
</dbReference>
<name>A0A346JER6_AINOV</name>
<keyword evidence="12" id="KW-1043">Host membrane</keyword>
<organism evidence="22">
    <name type="scientific">Aino virus</name>
    <dbReference type="NCBI Taxonomy" id="11582"/>
    <lineage>
        <taxon>Viruses</taxon>
        <taxon>Riboviria</taxon>
        <taxon>Orthornavirae</taxon>
        <taxon>Negarnaviricota</taxon>
        <taxon>Polyploviricotina</taxon>
        <taxon>Bunyaviricetes</taxon>
        <taxon>Elliovirales</taxon>
        <taxon>Peribunyaviridae</taxon>
        <taxon>Orthobunyavirus</taxon>
        <taxon>Orthobunyavirus ainoense</taxon>
    </lineage>
</organism>
<evidence type="ECO:0000259" key="21">
    <source>
        <dbReference type="Pfam" id="PF03563"/>
    </source>
</evidence>
<evidence type="ECO:0000256" key="14">
    <source>
        <dbReference type="ARBA" id="ARBA00023136"/>
    </source>
</evidence>
<keyword evidence="10" id="KW-1040">Host Golgi apparatus</keyword>
<dbReference type="GO" id="GO:0055036">
    <property type="term" value="C:virion membrane"/>
    <property type="evidence" value="ECO:0007669"/>
    <property type="project" value="UniProtKB-SubCell"/>
</dbReference>
<evidence type="ECO:0000256" key="4">
    <source>
        <dbReference type="ARBA" id="ARBA00004563"/>
    </source>
</evidence>
<evidence type="ECO:0000256" key="9">
    <source>
        <dbReference type="ARBA" id="ARBA00022804"/>
    </source>
</evidence>
<dbReference type="InterPro" id="IPR014413">
    <property type="entry name" value="M_poly_OrthobunV"/>
</dbReference>
<keyword evidence="9" id="KW-1161">Viral attachment to host cell</keyword>
<evidence type="ECO:0000256" key="15">
    <source>
        <dbReference type="ARBA" id="ARBA00023180"/>
    </source>
</evidence>
<feature type="transmembrane region" description="Helical" evidence="19">
    <location>
        <begin position="1357"/>
        <end position="1380"/>
    </location>
</feature>
<accession>A0A346JER6</accession>
<evidence type="ECO:0000256" key="5">
    <source>
        <dbReference type="ARBA" id="ARBA00015294"/>
    </source>
</evidence>
<evidence type="ECO:0000313" key="22">
    <source>
        <dbReference type="EMBL" id="AXP31991.1"/>
    </source>
</evidence>
<evidence type="ECO:0000256" key="19">
    <source>
        <dbReference type="SAM" id="Phobius"/>
    </source>
</evidence>
<keyword evidence="11" id="KW-0946">Virion</keyword>
<feature type="transmembrane region" description="Helical" evidence="19">
    <location>
        <begin position="234"/>
        <end position="252"/>
    </location>
</feature>
<dbReference type="GO" id="GO:0044167">
    <property type="term" value="C:host cell endoplasmic reticulum membrane"/>
    <property type="evidence" value="ECO:0007669"/>
    <property type="project" value="UniProtKB-SubCell"/>
</dbReference>
<keyword evidence="15" id="KW-0325">Glycoprotein</keyword>
<keyword evidence="14 19" id="KW-0472">Membrane</keyword>
<feature type="transmembrane region" description="Helical" evidence="19">
    <location>
        <begin position="315"/>
        <end position="335"/>
    </location>
</feature>
<evidence type="ECO:0000256" key="12">
    <source>
        <dbReference type="ARBA" id="ARBA00022870"/>
    </source>
</evidence>
<sequence>MFFKVILIFILFKQCKQIPLREGTTGSRCFANGELVKTVNATNVPAEVCVKDDISIIKSNGEHYKKDNNIGAVVKYYRLYQIKDWATCNPILDTHGTFMLLDIDNTGMLIPKMHTCRVECDITLNKDTAEIILNSYRLNHYRISGSMHISGWFKNKIDIPLENTCETIDVTCGLKTMSFHACFHTHKSCTRYFKGSVLPEITIESMCQNIELIIIGSAIFFGSIFLIILTKTYIVYLFIPIFYPFVKIYAILYNRYFKLCKKCLLAVHPFTNCPTTCICGMSYGNTESLRLHRLCKTCDGYKALPKARRLCKSKVSNIILCTCSALIFFSFITPINAECFTLDMLPDEFRECRENTSILIHASSTKICLLLSISALYLFTPIVIRFFLYLLYVVCPFCGMLHKRHGLKMSGDMTNYCLVCVCSKDKGLTYHKVSSNCYSPVKIKIMYVWITILFLMNTTITVAAENKIDCLHLKENEIGIQKISQCIAIHQNYTESAKSLEVILQEMSTVEQQEKEEIMSSEIRCTNINKIIESLTVLEAQVFYEQIKSKMCPSEVNDITRLNSGGNTQWKTLARTYTLGLCNQHPHKHICKCMSSFTYCTSTLTDHADETKKYYTNKITNFEHDIKIMLRIVKYMVPGLGSMLIDKIKKSRRYTDLIHITGKLIPKASENTQLKGFLEFTNKMLTYNVSIVSEEPEISAMSLIKRDGQTVNSKIPGVTPINSCTGAKKVICFSPRGVSQPYDYIICNDKLYKWPQDGVYKNNKNNGEACARDTHCISMFEPATRGIDRKICKSYEITYNEDAYSNSIAECVVEKFGTCTVKSSTWSFAVCQGLYYYTSARQHAKTHDITKYCLSNTCQEQRFPFRSDYCSGTVWDSTYRTKLNTRHISHPDIENYIAALQSDIANDLTIHHFRPTKNLPAIAPSYIGVTIKGDKVSSGVRNSYIESKLPAISGLATGVDIKMPDGNDLFSLVVYIKKITVKSNYQYIYSTGPTISVNVKHNEQCTGKCPTSIPADTNWLTFSRERSSTWGCEEWGCMAINDGCVYGSCQDIIRPELKIYKKIGSETKEAEVCITTAHETFCNTVDVLQPLISQRIQLDLQTVTTANMPNIIGVKDGKIYSGDINDLGTTAKKCGSVQMTDNSIIGTGNVKFDYICHAFNRKDIIVRKCFDNAYESCKYLDLRNDLLMQATTNNEIHMKVSNVGTINYKVMLGDFDYDMFKESAALTVDVLKCGGCLSCPDGMHCAFKATTDKATLCKIVSNCISFLNNIIIDPQQSEYSIKLECSQLINDIEISLCGLKLKARPSITKQNPKISLASLDESTYIEQHDERCATWLCRVRDEGISAIFSPIFGGLSYYWAIAMYSFLAILLIVFLLFILVPFCKRIKGVLEYNERIYQIENKSK</sequence>
<evidence type="ECO:0000256" key="18">
    <source>
        <dbReference type="ARBA" id="ARBA00031199"/>
    </source>
</evidence>
<keyword evidence="17" id="KW-1160">Virus entry into host cell</keyword>
<dbReference type="GO" id="GO:0044003">
    <property type="term" value="P:symbiont-mediated perturbation of host process"/>
    <property type="evidence" value="ECO:0007669"/>
    <property type="project" value="InterPro"/>
</dbReference>
<evidence type="ECO:0000256" key="17">
    <source>
        <dbReference type="ARBA" id="ARBA00023296"/>
    </source>
</evidence>
<organismHost>
    <name type="scientific">Bos taurus</name>
    <name type="common">Bovine</name>
    <dbReference type="NCBI Taxonomy" id="9913"/>
</organismHost>